<dbReference type="Proteomes" id="UP000517916">
    <property type="component" value="Unassembled WGS sequence"/>
</dbReference>
<feature type="region of interest" description="Disordered" evidence="1">
    <location>
        <begin position="63"/>
        <end position="112"/>
    </location>
</feature>
<proteinExistence type="predicted"/>
<feature type="region of interest" description="Disordered" evidence="1">
    <location>
        <begin position="125"/>
        <end position="157"/>
    </location>
</feature>
<sequence length="157" mass="16681">MAAHELDCDHPANHHARHTHRERYRLRHWGLAHLVRSRTYCLSCRTELTKTVHIEHPGIPGTSGNSCHNNNSGGNMTVFVSAPVLDPPVTDQPAGGQPPQQPPQDPAVPVVGTIQFSAPGAVNSVLADLIPADPKPHDPGPGNGQPAQPAVPDKKAA</sequence>
<evidence type="ECO:0000313" key="2">
    <source>
        <dbReference type="EMBL" id="MBA8929475.1"/>
    </source>
</evidence>
<name>A0ABR6BS12_9PSEU</name>
<feature type="region of interest" description="Disordered" evidence="1">
    <location>
        <begin position="1"/>
        <end position="20"/>
    </location>
</feature>
<dbReference type="RefSeq" id="WP_182839391.1">
    <property type="nucleotide sequence ID" value="NZ_BAAABQ010000004.1"/>
</dbReference>
<dbReference type="EMBL" id="JACJID010000005">
    <property type="protein sequence ID" value="MBA8929475.1"/>
    <property type="molecule type" value="Genomic_DNA"/>
</dbReference>
<reference evidence="2 3" key="1">
    <citation type="submission" date="2020-08" db="EMBL/GenBank/DDBJ databases">
        <title>Genomic Encyclopedia of Archaeal and Bacterial Type Strains, Phase II (KMG-II): from individual species to whole genera.</title>
        <authorList>
            <person name="Goeker M."/>
        </authorList>
    </citation>
    <scope>NUCLEOTIDE SEQUENCE [LARGE SCALE GENOMIC DNA]</scope>
    <source>
        <strain evidence="2 3">DSM 43850</strain>
    </source>
</reference>
<keyword evidence="3" id="KW-1185">Reference proteome</keyword>
<feature type="compositionally biased region" description="Low complexity" evidence="1">
    <location>
        <begin position="63"/>
        <end position="75"/>
    </location>
</feature>
<feature type="compositionally biased region" description="Basic and acidic residues" evidence="1">
    <location>
        <begin position="1"/>
        <end position="12"/>
    </location>
</feature>
<organism evidence="2 3">
    <name type="scientific">Kutzneria viridogrisea</name>
    <dbReference type="NCBI Taxonomy" id="47990"/>
    <lineage>
        <taxon>Bacteria</taxon>
        <taxon>Bacillati</taxon>
        <taxon>Actinomycetota</taxon>
        <taxon>Actinomycetes</taxon>
        <taxon>Pseudonocardiales</taxon>
        <taxon>Pseudonocardiaceae</taxon>
        <taxon>Kutzneria</taxon>
    </lineage>
</organism>
<evidence type="ECO:0000256" key="1">
    <source>
        <dbReference type="SAM" id="MobiDB-lite"/>
    </source>
</evidence>
<accession>A0ABR6BS12</accession>
<gene>
    <name evidence="2" type="ORF">BC739_006693</name>
</gene>
<comment type="caution">
    <text evidence="2">The sequence shown here is derived from an EMBL/GenBank/DDBJ whole genome shotgun (WGS) entry which is preliminary data.</text>
</comment>
<evidence type="ECO:0000313" key="3">
    <source>
        <dbReference type="Proteomes" id="UP000517916"/>
    </source>
</evidence>
<protein>
    <submittedName>
        <fullName evidence="2">Uncharacterized protein</fullName>
    </submittedName>
</protein>